<gene>
    <name evidence="2" type="ORF">GCM10023144_18220</name>
</gene>
<evidence type="ECO:0000256" key="1">
    <source>
        <dbReference type="ARBA" id="ARBA00022723"/>
    </source>
</evidence>
<name>A0ABP8GVE7_9BURK</name>
<keyword evidence="1" id="KW-0479">Metal-binding</keyword>
<reference evidence="3" key="1">
    <citation type="journal article" date="2019" name="Int. J. Syst. Evol. Microbiol.">
        <title>The Global Catalogue of Microorganisms (GCM) 10K type strain sequencing project: providing services to taxonomists for standard genome sequencing and annotation.</title>
        <authorList>
            <consortium name="The Broad Institute Genomics Platform"/>
            <consortium name="The Broad Institute Genome Sequencing Center for Infectious Disease"/>
            <person name="Wu L."/>
            <person name="Ma J."/>
        </authorList>
    </citation>
    <scope>NUCLEOTIDE SEQUENCE [LARGE SCALE GENOMIC DNA]</scope>
    <source>
        <strain evidence="3">JCM 17666</strain>
    </source>
</reference>
<sequence length="357" mass="38318">MPISDDHRLRMWRDVLQLCEASAAEGVIVLTGESSHPLNIDGAMRAAASLGARPFRVDLPPLPPWERGGTDRTAAVGRTPLTGNPWALAALEQAGIVIDLMGLLHSPEQERLLGSGTRILMVVEPPEVLARMLPSADDKRRVLAANEVLACGQNLHVTSEAGTDLRMKIGQFPTLPEYGYADTPGHWDHWPSGFLSTWPDEGSAEGRVVVNIGDMLFPFKRYVETAPIVLDVEAGFITRIGGGFEAGYLRSHLESYDDPGAFAVSHVGWGLQPKARWAALGARDKAQSLGMDARAFYGNFLFSTGPNSEAGGRNDSACHVDIPMARCSVFVDGEPMVVDGDVVAPAQRVAGARAQGC</sequence>
<dbReference type="EMBL" id="BAABFO010000007">
    <property type="protein sequence ID" value="GAA4330482.1"/>
    <property type="molecule type" value="Genomic_DNA"/>
</dbReference>
<dbReference type="Proteomes" id="UP001501671">
    <property type="component" value="Unassembled WGS sequence"/>
</dbReference>
<dbReference type="PANTHER" id="PTHR34448:SF1">
    <property type="entry name" value="BLL6088 PROTEIN"/>
    <property type="match status" value="1"/>
</dbReference>
<dbReference type="InterPro" id="IPR052170">
    <property type="entry name" value="M29_Exopeptidase"/>
</dbReference>
<proteinExistence type="predicted"/>
<accession>A0ABP8GVE7</accession>
<organism evidence="2 3">
    <name type="scientific">Pigmentiphaga soli</name>
    <dbReference type="NCBI Taxonomy" id="1007095"/>
    <lineage>
        <taxon>Bacteria</taxon>
        <taxon>Pseudomonadati</taxon>
        <taxon>Pseudomonadota</taxon>
        <taxon>Betaproteobacteria</taxon>
        <taxon>Burkholderiales</taxon>
        <taxon>Alcaligenaceae</taxon>
        <taxon>Pigmentiphaga</taxon>
    </lineage>
</organism>
<protein>
    <recommendedName>
        <fullName evidence="4">2,5-dihydroxypyridine 5,6-dioxygenase</fullName>
    </recommendedName>
</protein>
<evidence type="ECO:0000313" key="2">
    <source>
        <dbReference type="EMBL" id="GAA4330482.1"/>
    </source>
</evidence>
<dbReference type="RefSeq" id="WP_345248554.1">
    <property type="nucleotide sequence ID" value="NZ_BAABFO010000007.1"/>
</dbReference>
<dbReference type="Pfam" id="PF26233">
    <property type="entry name" value="NicX"/>
    <property type="match status" value="1"/>
</dbReference>
<dbReference type="SUPFAM" id="SSF144052">
    <property type="entry name" value="Thermophilic metalloprotease-like"/>
    <property type="match status" value="1"/>
</dbReference>
<dbReference type="InterPro" id="IPR058739">
    <property type="entry name" value="NicX"/>
</dbReference>
<evidence type="ECO:0000313" key="3">
    <source>
        <dbReference type="Proteomes" id="UP001501671"/>
    </source>
</evidence>
<evidence type="ECO:0008006" key="4">
    <source>
        <dbReference type="Google" id="ProtNLM"/>
    </source>
</evidence>
<keyword evidence="3" id="KW-1185">Reference proteome</keyword>
<dbReference type="PANTHER" id="PTHR34448">
    <property type="entry name" value="AMINOPEPTIDASE"/>
    <property type="match status" value="1"/>
</dbReference>
<comment type="caution">
    <text evidence="2">The sequence shown here is derived from an EMBL/GenBank/DDBJ whole genome shotgun (WGS) entry which is preliminary data.</text>
</comment>